<dbReference type="EMBL" id="KZ502155">
    <property type="protein sequence ID" value="PKU82786.1"/>
    <property type="molecule type" value="Genomic_DNA"/>
</dbReference>
<organism evidence="1 2">
    <name type="scientific">Dendrobium catenatum</name>
    <dbReference type="NCBI Taxonomy" id="906689"/>
    <lineage>
        <taxon>Eukaryota</taxon>
        <taxon>Viridiplantae</taxon>
        <taxon>Streptophyta</taxon>
        <taxon>Embryophyta</taxon>
        <taxon>Tracheophyta</taxon>
        <taxon>Spermatophyta</taxon>
        <taxon>Magnoliopsida</taxon>
        <taxon>Liliopsida</taxon>
        <taxon>Asparagales</taxon>
        <taxon>Orchidaceae</taxon>
        <taxon>Epidendroideae</taxon>
        <taxon>Malaxideae</taxon>
        <taxon>Dendrobiinae</taxon>
        <taxon>Dendrobium</taxon>
    </lineage>
</organism>
<accession>A0A2I0X4F1</accession>
<sequence>MVLISWVYGLVDFRLDGYYYWRQFNNQTMMSKTRSYFLVMEGLSGNLAHFFDAFRVGWRLCDSLLLWICRQPEQSPSPDGFSD</sequence>
<dbReference type="AlphaFoldDB" id="A0A2I0X4F1"/>
<dbReference type="Proteomes" id="UP000233837">
    <property type="component" value="Unassembled WGS sequence"/>
</dbReference>
<evidence type="ECO:0000313" key="1">
    <source>
        <dbReference type="EMBL" id="PKU82786.1"/>
    </source>
</evidence>
<proteinExistence type="predicted"/>
<reference evidence="1 2" key="1">
    <citation type="journal article" date="2016" name="Sci. Rep.">
        <title>The Dendrobium catenatum Lindl. genome sequence provides insights into polysaccharide synthase, floral development and adaptive evolution.</title>
        <authorList>
            <person name="Zhang G.Q."/>
            <person name="Xu Q."/>
            <person name="Bian C."/>
            <person name="Tsai W.C."/>
            <person name="Yeh C.M."/>
            <person name="Liu K.W."/>
            <person name="Yoshida K."/>
            <person name="Zhang L.S."/>
            <person name="Chang S.B."/>
            <person name="Chen F."/>
            <person name="Shi Y."/>
            <person name="Su Y.Y."/>
            <person name="Zhang Y.Q."/>
            <person name="Chen L.J."/>
            <person name="Yin Y."/>
            <person name="Lin M."/>
            <person name="Huang H."/>
            <person name="Deng H."/>
            <person name="Wang Z.W."/>
            <person name="Zhu S.L."/>
            <person name="Zhao X."/>
            <person name="Deng C."/>
            <person name="Niu S.C."/>
            <person name="Huang J."/>
            <person name="Wang M."/>
            <person name="Liu G.H."/>
            <person name="Yang H.J."/>
            <person name="Xiao X.J."/>
            <person name="Hsiao Y.Y."/>
            <person name="Wu W.L."/>
            <person name="Chen Y.Y."/>
            <person name="Mitsuda N."/>
            <person name="Ohme-Takagi M."/>
            <person name="Luo Y.B."/>
            <person name="Van de Peer Y."/>
            <person name="Liu Z.J."/>
        </authorList>
    </citation>
    <scope>NUCLEOTIDE SEQUENCE [LARGE SCALE GENOMIC DNA]</scope>
    <source>
        <tissue evidence="1">The whole plant</tissue>
    </source>
</reference>
<keyword evidence="2" id="KW-1185">Reference proteome</keyword>
<gene>
    <name evidence="1" type="ORF">MA16_Dca006084</name>
</gene>
<reference evidence="1 2" key="2">
    <citation type="journal article" date="2017" name="Nature">
        <title>The Apostasia genome and the evolution of orchids.</title>
        <authorList>
            <person name="Zhang G.Q."/>
            <person name="Liu K.W."/>
            <person name="Li Z."/>
            <person name="Lohaus R."/>
            <person name="Hsiao Y.Y."/>
            <person name="Niu S.C."/>
            <person name="Wang J.Y."/>
            <person name="Lin Y.C."/>
            <person name="Xu Q."/>
            <person name="Chen L.J."/>
            <person name="Yoshida K."/>
            <person name="Fujiwara S."/>
            <person name="Wang Z.W."/>
            <person name="Zhang Y.Q."/>
            <person name="Mitsuda N."/>
            <person name="Wang M."/>
            <person name="Liu G.H."/>
            <person name="Pecoraro L."/>
            <person name="Huang H.X."/>
            <person name="Xiao X.J."/>
            <person name="Lin M."/>
            <person name="Wu X.Y."/>
            <person name="Wu W.L."/>
            <person name="Chen Y.Y."/>
            <person name="Chang S.B."/>
            <person name="Sakamoto S."/>
            <person name="Ohme-Takagi M."/>
            <person name="Yagi M."/>
            <person name="Zeng S.J."/>
            <person name="Shen C.Y."/>
            <person name="Yeh C.M."/>
            <person name="Luo Y.B."/>
            <person name="Tsai W.C."/>
            <person name="Van de Peer Y."/>
            <person name="Liu Z.J."/>
        </authorList>
    </citation>
    <scope>NUCLEOTIDE SEQUENCE [LARGE SCALE GENOMIC DNA]</scope>
    <source>
        <tissue evidence="1">The whole plant</tissue>
    </source>
</reference>
<protein>
    <submittedName>
        <fullName evidence="1">Uncharacterized protein</fullName>
    </submittedName>
</protein>
<evidence type="ECO:0000313" key="2">
    <source>
        <dbReference type="Proteomes" id="UP000233837"/>
    </source>
</evidence>
<name>A0A2I0X4F1_9ASPA</name>